<keyword evidence="2 4" id="KW-0732">Signal</keyword>
<dbReference type="CDD" id="cd06342">
    <property type="entry name" value="PBP1_ABC_LIVBP-like"/>
    <property type="match status" value="1"/>
</dbReference>
<dbReference type="InterPro" id="IPR028081">
    <property type="entry name" value="Leu-bd"/>
</dbReference>
<dbReference type="Gene3D" id="3.40.50.2300">
    <property type="match status" value="2"/>
</dbReference>
<feature type="signal peptide" evidence="4">
    <location>
        <begin position="1"/>
        <end position="24"/>
    </location>
</feature>
<proteinExistence type="inferred from homology"/>
<feature type="compositionally biased region" description="Low complexity" evidence="3">
    <location>
        <begin position="30"/>
        <end position="61"/>
    </location>
</feature>
<name>A0A1I3RFX0_9BACL</name>
<dbReference type="PROSITE" id="PS51257">
    <property type="entry name" value="PROKAR_LIPOPROTEIN"/>
    <property type="match status" value="1"/>
</dbReference>
<sequence>MKKRSHISILSAVLVASVALTGCAGGNSSAGGNNASGGSSTPPAQTQPSTSGSSGGTAAPANGGVIKIATQTPLSGNQSSLGDAIKTGAEYALNKRKEEFKALGFDIQLFPQDDQADPKIGVSNAEMLISDPDVYGVVGHLNSGVAIPSSVKYEEGKLVMVSPANTAVKLTEEGKKTVHRICARDDAQGPKAAMYAKNTLGVKTAFIIHDKTAYGQGLGDQVKMQFEKDGVQLLGYEGITQGEKDYSAVLNQVTAKNPDIIFFGGLYPEGGILIKQAREKGYKGYFMGGDGLDSSDMIKIAGPAVEGVVFTSVAGDVTQTEEGKKWADEYKKTTNKPLETYSVYGYDSMNVILNGVLEAIKANGGNKPTREQVLDSVHKTKDFQGQFTKVTFDDKGDNTNADVFIYKYDKEQSNFVGKAQ</sequence>
<feature type="chain" id="PRO_5038784906" evidence="4">
    <location>
        <begin position="25"/>
        <end position="420"/>
    </location>
</feature>
<evidence type="ECO:0000256" key="1">
    <source>
        <dbReference type="ARBA" id="ARBA00010062"/>
    </source>
</evidence>
<evidence type="ECO:0000313" key="6">
    <source>
        <dbReference type="EMBL" id="SFJ44619.1"/>
    </source>
</evidence>
<dbReference type="PANTHER" id="PTHR47151:SF2">
    <property type="entry name" value="AMINO ACID BINDING PROTEIN"/>
    <property type="match status" value="1"/>
</dbReference>
<protein>
    <submittedName>
        <fullName evidence="6">Branched-chain amino acid transport system substrate-binding protein</fullName>
    </submittedName>
</protein>
<evidence type="ECO:0000256" key="4">
    <source>
        <dbReference type="SAM" id="SignalP"/>
    </source>
</evidence>
<evidence type="ECO:0000256" key="2">
    <source>
        <dbReference type="ARBA" id="ARBA00022729"/>
    </source>
</evidence>
<dbReference type="Proteomes" id="UP000198915">
    <property type="component" value="Unassembled WGS sequence"/>
</dbReference>
<reference evidence="7" key="1">
    <citation type="submission" date="2016-10" db="EMBL/GenBank/DDBJ databases">
        <authorList>
            <person name="Varghese N."/>
            <person name="Submissions S."/>
        </authorList>
    </citation>
    <scope>NUCLEOTIDE SEQUENCE [LARGE SCALE GENOMIC DNA]</scope>
    <source>
        <strain evidence="7">OK042</strain>
    </source>
</reference>
<keyword evidence="7" id="KW-1185">Reference proteome</keyword>
<dbReference type="PANTHER" id="PTHR47151">
    <property type="entry name" value="LEU/ILE/VAL-BINDING ABC TRANSPORTER SUBUNIT"/>
    <property type="match status" value="1"/>
</dbReference>
<evidence type="ECO:0000256" key="3">
    <source>
        <dbReference type="SAM" id="MobiDB-lite"/>
    </source>
</evidence>
<dbReference type="RefSeq" id="WP_092267405.1">
    <property type="nucleotide sequence ID" value="NZ_FORT01000003.1"/>
</dbReference>
<organism evidence="6 7">
    <name type="scientific">Brevibacillus centrosporus</name>
    <dbReference type="NCBI Taxonomy" id="54910"/>
    <lineage>
        <taxon>Bacteria</taxon>
        <taxon>Bacillati</taxon>
        <taxon>Bacillota</taxon>
        <taxon>Bacilli</taxon>
        <taxon>Bacillales</taxon>
        <taxon>Paenibacillaceae</taxon>
        <taxon>Brevibacillus</taxon>
    </lineage>
</organism>
<accession>A0A1I3RFX0</accession>
<evidence type="ECO:0000313" key="7">
    <source>
        <dbReference type="Proteomes" id="UP000198915"/>
    </source>
</evidence>
<feature type="domain" description="Leucine-binding protein" evidence="5">
    <location>
        <begin position="66"/>
        <end position="410"/>
    </location>
</feature>
<dbReference type="EMBL" id="FORT01000003">
    <property type="protein sequence ID" value="SFJ44619.1"/>
    <property type="molecule type" value="Genomic_DNA"/>
</dbReference>
<evidence type="ECO:0000259" key="5">
    <source>
        <dbReference type="Pfam" id="PF13458"/>
    </source>
</evidence>
<dbReference type="SUPFAM" id="SSF53822">
    <property type="entry name" value="Periplasmic binding protein-like I"/>
    <property type="match status" value="1"/>
</dbReference>
<feature type="region of interest" description="Disordered" evidence="3">
    <location>
        <begin position="30"/>
        <end position="62"/>
    </location>
</feature>
<dbReference type="InterPro" id="IPR028082">
    <property type="entry name" value="Peripla_BP_I"/>
</dbReference>
<dbReference type="AlphaFoldDB" id="A0A1I3RFX0"/>
<comment type="similarity">
    <text evidence="1">Belongs to the leucine-binding protein family.</text>
</comment>
<dbReference type="STRING" id="1884381.SAMN05518846_103391"/>
<dbReference type="Pfam" id="PF13458">
    <property type="entry name" value="Peripla_BP_6"/>
    <property type="match status" value="1"/>
</dbReference>
<gene>
    <name evidence="6" type="ORF">SAMN05518846_103391</name>
</gene>